<dbReference type="Pfam" id="PF01553">
    <property type="entry name" value="Acyltransferase"/>
    <property type="match status" value="1"/>
</dbReference>
<dbReference type="PANTHER" id="PTHR22753">
    <property type="entry name" value="TRANSMEMBRANE PROTEIN 68"/>
    <property type="match status" value="1"/>
</dbReference>
<dbReference type="PANTHER" id="PTHR22753:SF14">
    <property type="entry name" value="MONOACYLGLYCEROL_DIACYLGLYCEROL O-ACYLTRANSFERASE"/>
    <property type="match status" value="1"/>
</dbReference>
<dbReference type="CDD" id="cd07987">
    <property type="entry name" value="LPLAT_MGAT-like"/>
    <property type="match status" value="1"/>
</dbReference>
<dbReference type="InterPro" id="IPR002123">
    <property type="entry name" value="Plipid/glycerol_acylTrfase"/>
</dbReference>
<dbReference type="AlphaFoldDB" id="A0A6V7UK90"/>
<keyword evidence="2" id="KW-1133">Transmembrane helix</keyword>
<dbReference type="GO" id="GO:0016746">
    <property type="term" value="F:acyltransferase activity"/>
    <property type="evidence" value="ECO:0007669"/>
    <property type="project" value="InterPro"/>
</dbReference>
<protein>
    <recommendedName>
        <fullName evidence="3">Phospholipid/glycerol acyltransferase domain-containing protein</fullName>
    </recommendedName>
</protein>
<comment type="caution">
    <text evidence="4">The sequence shown here is derived from an EMBL/GenBank/DDBJ whole genome shotgun (WGS) entry which is preliminary data.</text>
</comment>
<accession>A0A6V7UK90</accession>
<evidence type="ECO:0000256" key="2">
    <source>
        <dbReference type="SAM" id="Phobius"/>
    </source>
</evidence>
<evidence type="ECO:0000313" key="4">
    <source>
        <dbReference type="EMBL" id="CAD2159987.1"/>
    </source>
</evidence>
<organism evidence="4 5">
    <name type="scientific">Meloidogyne enterolobii</name>
    <name type="common">Root-knot nematode worm</name>
    <name type="synonym">Meloidogyne mayaguensis</name>
    <dbReference type="NCBI Taxonomy" id="390850"/>
    <lineage>
        <taxon>Eukaryota</taxon>
        <taxon>Metazoa</taxon>
        <taxon>Ecdysozoa</taxon>
        <taxon>Nematoda</taxon>
        <taxon>Chromadorea</taxon>
        <taxon>Rhabditida</taxon>
        <taxon>Tylenchina</taxon>
        <taxon>Tylenchomorpha</taxon>
        <taxon>Tylenchoidea</taxon>
        <taxon>Meloidogynidae</taxon>
        <taxon>Meloidogyninae</taxon>
        <taxon>Meloidogyne</taxon>
    </lineage>
</organism>
<proteinExistence type="predicted"/>
<name>A0A6V7UK90_MELEN</name>
<feature type="region of interest" description="Disordered" evidence="1">
    <location>
        <begin position="414"/>
        <end position="435"/>
    </location>
</feature>
<feature type="transmembrane region" description="Helical" evidence="2">
    <location>
        <begin position="52"/>
        <end position="81"/>
    </location>
</feature>
<dbReference type="SMART" id="SM00563">
    <property type="entry name" value="PlsC"/>
    <property type="match status" value="1"/>
</dbReference>
<gene>
    <name evidence="4" type="ORF">MENT_LOCUS14012</name>
</gene>
<dbReference type="SUPFAM" id="SSF69593">
    <property type="entry name" value="Glycerol-3-phosphate (1)-acyltransferase"/>
    <property type="match status" value="1"/>
</dbReference>
<feature type="domain" description="Phospholipid/glycerol acyltransferase" evidence="3">
    <location>
        <begin position="134"/>
        <end position="250"/>
    </location>
</feature>
<sequence>MSFSTTILVAATFVKELLQNMGWPEWLQLYIDSFSQWLDGVLKYWDLDYLEYLIWLFLPIFVAFILPIFLLLLIYASVIFLHCYGLRNRIREAYASSYWDGARTSIASFWDGVGLFWHGYEITGLENLPEEGPALIVTYHGTLPLDLYYVISKGILFKKRTIHCVADKFVFKIPGWGKMCKVFGMTPGTVDDCIKTLKDGHLLIIAPGGVREALFSNPVNYETIWGNRLGFAKVVIGADVPVIPMFTENCRDAFRTPRWGRRLFRPLYEKTRLPLCPIYGGFPVKMITHLGKPLKFSLNSTPEEVKNQVETAVNNLICEHQILPGSIFRSLLQRIRRKRTPTKEQQQESTTIIPSISSTREDILAENGESPHKKLKEKRIKEEILMSELRPSNLEMATCPLLFGEEKYCCKNNEDEDENEENSCPNLNSSSTLSQ</sequence>
<evidence type="ECO:0000256" key="1">
    <source>
        <dbReference type="SAM" id="MobiDB-lite"/>
    </source>
</evidence>
<feature type="compositionally biased region" description="Polar residues" evidence="1">
    <location>
        <begin position="423"/>
        <end position="435"/>
    </location>
</feature>
<keyword evidence="2" id="KW-0472">Membrane</keyword>
<evidence type="ECO:0000313" key="5">
    <source>
        <dbReference type="Proteomes" id="UP000580250"/>
    </source>
</evidence>
<reference evidence="4 5" key="1">
    <citation type="submission" date="2020-08" db="EMBL/GenBank/DDBJ databases">
        <authorList>
            <person name="Koutsovoulos G."/>
            <person name="Danchin GJ E."/>
        </authorList>
    </citation>
    <scope>NUCLEOTIDE SEQUENCE [LARGE SCALE GENOMIC DNA]</scope>
</reference>
<keyword evidence="2" id="KW-0812">Transmembrane</keyword>
<dbReference type="GO" id="GO:0016020">
    <property type="term" value="C:membrane"/>
    <property type="evidence" value="ECO:0007669"/>
    <property type="project" value="TreeGrafter"/>
</dbReference>
<dbReference type="OrthoDB" id="44277at2759"/>
<evidence type="ECO:0000259" key="3">
    <source>
        <dbReference type="SMART" id="SM00563"/>
    </source>
</evidence>
<dbReference type="EMBL" id="CAJEWN010000077">
    <property type="protein sequence ID" value="CAD2159987.1"/>
    <property type="molecule type" value="Genomic_DNA"/>
</dbReference>
<dbReference type="Proteomes" id="UP000580250">
    <property type="component" value="Unassembled WGS sequence"/>
</dbReference>